<proteinExistence type="predicted"/>
<protein>
    <recommendedName>
        <fullName evidence="1">Dimethylamine monooxygenase subunit DmmA-like C-terminal domain-containing protein</fullName>
    </recommendedName>
</protein>
<name>A0A9X2CUI2_9BACI</name>
<dbReference type="Pfam" id="PF22289">
    <property type="entry name" value="DmmA-like_C"/>
    <property type="match status" value="1"/>
</dbReference>
<sequence length="178" mass="20793">MYKVKDPIDVTHMLSPCQKILLFVEEQYMSDSIELLEATIEQNIPFQLFTNKQPILSHLVTNRLKEIESNTYITMFWKNEINILLANQKIGTKLFIFGSWKMVNKLKRAALNQGFTNEDLYGIGYGEKEKNVYCIKCSKLNHMYEQINEIMCEQCQSTLNVSNHYSSRIDAYLGYLVI</sequence>
<dbReference type="InterPro" id="IPR048037">
    <property type="entry name" value="DmmA-like_C"/>
</dbReference>
<dbReference type="Proteomes" id="UP001139150">
    <property type="component" value="Unassembled WGS sequence"/>
</dbReference>
<dbReference type="AlphaFoldDB" id="A0A9X2CUI2"/>
<evidence type="ECO:0000259" key="1">
    <source>
        <dbReference type="Pfam" id="PF22289"/>
    </source>
</evidence>
<comment type="caution">
    <text evidence="2">The sequence shown here is derived from an EMBL/GenBank/DDBJ whole genome shotgun (WGS) entry which is preliminary data.</text>
</comment>
<reference evidence="2" key="1">
    <citation type="submission" date="2022-02" db="EMBL/GenBank/DDBJ databases">
        <title>Halalkalibacter sp. nov. isolated from Lonar Lake, India.</title>
        <authorList>
            <person name="Joshi A."/>
            <person name="Thite S."/>
            <person name="Lodha T."/>
        </authorList>
    </citation>
    <scope>NUCLEOTIDE SEQUENCE</scope>
    <source>
        <strain evidence="2">MEB205</strain>
    </source>
</reference>
<organism evidence="2 3">
    <name type="scientific">Halalkalibacter alkaliphilus</name>
    <dbReference type="NCBI Taxonomy" id="2917993"/>
    <lineage>
        <taxon>Bacteria</taxon>
        <taxon>Bacillati</taxon>
        <taxon>Bacillota</taxon>
        <taxon>Bacilli</taxon>
        <taxon>Bacillales</taxon>
        <taxon>Bacillaceae</taxon>
        <taxon>Halalkalibacter</taxon>
    </lineage>
</organism>
<dbReference type="RefSeq" id="WP_250097399.1">
    <property type="nucleotide sequence ID" value="NZ_JAKRYL010000016.1"/>
</dbReference>
<feature type="domain" description="Dimethylamine monooxygenase subunit DmmA-like C-terminal" evidence="1">
    <location>
        <begin position="132"/>
        <end position="174"/>
    </location>
</feature>
<evidence type="ECO:0000313" key="2">
    <source>
        <dbReference type="EMBL" id="MCL7748513.1"/>
    </source>
</evidence>
<dbReference type="NCBIfam" id="NF041259">
    <property type="entry name" value="mono_DmmA_fam"/>
    <property type="match status" value="1"/>
</dbReference>
<dbReference type="EMBL" id="JAKRYL010000016">
    <property type="protein sequence ID" value="MCL7748513.1"/>
    <property type="molecule type" value="Genomic_DNA"/>
</dbReference>
<evidence type="ECO:0000313" key="3">
    <source>
        <dbReference type="Proteomes" id="UP001139150"/>
    </source>
</evidence>
<gene>
    <name evidence="2" type="ORF">MF646_15395</name>
</gene>
<keyword evidence="3" id="KW-1185">Reference proteome</keyword>
<accession>A0A9X2CUI2</accession>